<dbReference type="InterPro" id="IPR027631">
    <property type="entry name" value="Mono_FeFe_hydrog"/>
</dbReference>
<dbReference type="SUPFAM" id="SSF54862">
    <property type="entry name" value="4Fe-4S ferredoxins"/>
    <property type="match status" value="1"/>
</dbReference>
<evidence type="ECO:0000313" key="6">
    <source>
        <dbReference type="Proteomes" id="UP000725649"/>
    </source>
</evidence>
<evidence type="ECO:0000256" key="3">
    <source>
        <dbReference type="ARBA" id="ARBA00023014"/>
    </source>
</evidence>
<feature type="domain" description="4Fe-4S ferredoxin-type" evidence="4">
    <location>
        <begin position="108"/>
        <end position="138"/>
    </location>
</feature>
<evidence type="ECO:0000313" key="5">
    <source>
        <dbReference type="EMBL" id="MBE6420751.1"/>
    </source>
</evidence>
<dbReference type="Pfam" id="PF02906">
    <property type="entry name" value="Fe_hyd_lg_C"/>
    <property type="match status" value="1"/>
</dbReference>
<gene>
    <name evidence="5" type="ORF">E7027_01195</name>
</gene>
<name>A0A928DNZ9_9BACT</name>
<proteinExistence type="predicted"/>
<feature type="domain" description="4Fe-4S ferredoxin-type" evidence="4">
    <location>
        <begin position="185"/>
        <end position="214"/>
    </location>
</feature>
<dbReference type="InterPro" id="IPR009016">
    <property type="entry name" value="Fe_hydrogenase"/>
</dbReference>
<keyword evidence="2" id="KW-0408">Iron</keyword>
<dbReference type="InterPro" id="IPR004108">
    <property type="entry name" value="Fe_hydrogenase_lsu_C"/>
</dbReference>
<dbReference type="PROSITE" id="PS00198">
    <property type="entry name" value="4FE4S_FER_1"/>
    <property type="match status" value="1"/>
</dbReference>
<dbReference type="InterPro" id="IPR050340">
    <property type="entry name" value="Cytosolic_Fe-S_CAF"/>
</dbReference>
<dbReference type="SUPFAM" id="SSF53920">
    <property type="entry name" value="Fe-only hydrogenase"/>
    <property type="match status" value="1"/>
</dbReference>
<protein>
    <submittedName>
        <fullName evidence="5">4Fe-4S dicluster domain-containing protein</fullName>
    </submittedName>
</protein>
<keyword evidence="1" id="KW-0479">Metal-binding</keyword>
<dbReference type="Gene3D" id="3.30.70.20">
    <property type="match status" value="2"/>
</dbReference>
<evidence type="ECO:0000256" key="1">
    <source>
        <dbReference type="ARBA" id="ARBA00022723"/>
    </source>
</evidence>
<dbReference type="Gene3D" id="3.40.950.10">
    <property type="entry name" value="Fe-only Hydrogenase (Larger Subunit), Chain L, domain 3"/>
    <property type="match status" value="1"/>
</dbReference>
<dbReference type="CDD" id="cd10549">
    <property type="entry name" value="MtMvhB_like"/>
    <property type="match status" value="1"/>
</dbReference>
<dbReference type="Proteomes" id="UP000725649">
    <property type="component" value="Unassembled WGS sequence"/>
</dbReference>
<dbReference type="GO" id="GO:0046872">
    <property type="term" value="F:metal ion binding"/>
    <property type="evidence" value="ECO:0007669"/>
    <property type="project" value="UniProtKB-KW"/>
</dbReference>
<dbReference type="EMBL" id="SUVG01000001">
    <property type="protein sequence ID" value="MBE6420751.1"/>
    <property type="molecule type" value="Genomic_DNA"/>
</dbReference>
<dbReference type="Pfam" id="PF00037">
    <property type="entry name" value="Fer4"/>
    <property type="match status" value="2"/>
</dbReference>
<dbReference type="PANTHER" id="PTHR11615">
    <property type="entry name" value="NITRATE, FORMATE, IRON DEHYDROGENASE"/>
    <property type="match status" value="1"/>
</dbReference>
<feature type="domain" description="4Fe-4S ferredoxin-type" evidence="4">
    <location>
        <begin position="139"/>
        <end position="168"/>
    </location>
</feature>
<reference evidence="5" key="1">
    <citation type="submission" date="2019-04" db="EMBL/GenBank/DDBJ databases">
        <title>Evolution of Biomass-Degrading Anaerobic Consortia Revealed by Metagenomics.</title>
        <authorList>
            <person name="Peng X."/>
        </authorList>
    </citation>
    <scope>NUCLEOTIDE SEQUENCE</scope>
    <source>
        <strain evidence="5">SIG66</strain>
    </source>
</reference>
<keyword evidence="3" id="KW-0411">Iron-sulfur</keyword>
<dbReference type="GO" id="GO:0051536">
    <property type="term" value="F:iron-sulfur cluster binding"/>
    <property type="evidence" value="ECO:0007669"/>
    <property type="project" value="UniProtKB-KW"/>
</dbReference>
<dbReference type="NCBIfam" id="TIGR04105">
    <property type="entry name" value="FeFe_hydrog_B1"/>
    <property type="match status" value="1"/>
</dbReference>
<dbReference type="PROSITE" id="PS51379">
    <property type="entry name" value="4FE4S_FER_2"/>
    <property type="match status" value="3"/>
</dbReference>
<evidence type="ECO:0000259" key="4">
    <source>
        <dbReference type="PROSITE" id="PS51379"/>
    </source>
</evidence>
<dbReference type="InterPro" id="IPR017900">
    <property type="entry name" value="4Fe4S_Fe_S_CS"/>
</dbReference>
<dbReference type="AlphaFoldDB" id="A0A928DNZ9"/>
<sequence length="487" mass="52767">MSDNKALGFKRQALKKVIEAFDKGVLETAAYRIPHDVVPRNANLDVRCCVYKERAVFRARTLAALGFAIEEDDEATSLNEYAKQALLRKDIPEKPLTVLDIACKGCVKARHIVTEACQGCLARACQTACKFGAISVVNGKSRIDPDKCKNCGQCKAACPYNAITYVPVPCEQACPVDAIHKGADGFAQIDFEKCISCGQCMGACPFGAIMERSQLIDILSSMKSHRKVCAMVAPSIVGQFNCTLPQLMTAIKKAGFDKVTEVAEGADITTDNEARELIERLENGARFMTTSCCAAWVQAVKKHLPALKEFVSHTRTPGSYTAEIEKKNGFTTVFVGPCVSKRVEGMEDPNMDYVMTYEELGALLEARGINPAECEETPLDPKISGEARYYGVTGGVAQAVENALVGQRPFKKMAINGLDKKAMLMLNAYAKGAGDFQLLEVMSCKGGCIGGPCTIATQAKVINPIKNLVAESPKVKPAFGEEKKEEK</sequence>
<accession>A0A928DNZ9</accession>
<evidence type="ECO:0000256" key="2">
    <source>
        <dbReference type="ARBA" id="ARBA00023004"/>
    </source>
</evidence>
<comment type="caution">
    <text evidence="5">The sequence shown here is derived from an EMBL/GenBank/DDBJ whole genome shotgun (WGS) entry which is preliminary data.</text>
</comment>
<organism evidence="5 6">
    <name type="scientific">Candidatus Avelusimicrobium gallicola</name>
    <dbReference type="NCBI Taxonomy" id="2562704"/>
    <lineage>
        <taxon>Bacteria</taxon>
        <taxon>Pseudomonadati</taxon>
        <taxon>Elusimicrobiota</taxon>
        <taxon>Elusimicrobia</taxon>
        <taxon>Elusimicrobiales</taxon>
        <taxon>Elusimicrobiaceae</taxon>
        <taxon>Candidatus Avelusimicrobium</taxon>
    </lineage>
</organism>
<dbReference type="InterPro" id="IPR017896">
    <property type="entry name" value="4Fe4S_Fe-S-bd"/>
</dbReference>